<dbReference type="PROSITE" id="PS50222">
    <property type="entry name" value="EF_HAND_2"/>
    <property type="match status" value="2"/>
</dbReference>
<dbReference type="GO" id="GO:0005737">
    <property type="term" value="C:cytoplasm"/>
    <property type="evidence" value="ECO:0007669"/>
    <property type="project" value="TreeGrafter"/>
</dbReference>
<dbReference type="PANTHER" id="PTHR11216:SF161">
    <property type="entry name" value="CALCIUM-BINDING EF HAND FAMILY PROTEIN"/>
    <property type="match status" value="1"/>
</dbReference>
<dbReference type="GO" id="GO:0005509">
    <property type="term" value="F:calcium ion binding"/>
    <property type="evidence" value="ECO:0007669"/>
    <property type="project" value="InterPro"/>
</dbReference>
<feature type="compositionally biased region" description="Polar residues" evidence="2">
    <location>
        <begin position="819"/>
        <end position="830"/>
    </location>
</feature>
<feature type="domain" description="EH" evidence="3">
    <location>
        <begin position="8"/>
        <end position="98"/>
    </location>
</feature>
<evidence type="ECO:0000313" key="6">
    <source>
        <dbReference type="RefSeq" id="XP_008812778.2"/>
    </source>
</evidence>
<feature type="region of interest" description="Disordered" evidence="2">
    <location>
        <begin position="311"/>
        <end position="337"/>
    </location>
</feature>
<feature type="region of interest" description="Disordered" evidence="2">
    <location>
        <begin position="786"/>
        <end position="880"/>
    </location>
</feature>
<dbReference type="AlphaFoldDB" id="A0A8B7D4D2"/>
<dbReference type="GO" id="GO:0016197">
    <property type="term" value="P:endosomal transport"/>
    <property type="evidence" value="ECO:0007669"/>
    <property type="project" value="TreeGrafter"/>
</dbReference>
<evidence type="ECO:0000256" key="1">
    <source>
        <dbReference type="ARBA" id="ARBA00022837"/>
    </source>
</evidence>
<evidence type="ECO:0000259" key="3">
    <source>
        <dbReference type="PROSITE" id="PS50031"/>
    </source>
</evidence>
<dbReference type="CDD" id="cd00052">
    <property type="entry name" value="EH"/>
    <property type="match status" value="2"/>
</dbReference>
<dbReference type="InterPro" id="IPR018247">
    <property type="entry name" value="EF_Hand_1_Ca_BS"/>
</dbReference>
<dbReference type="SMART" id="SM00054">
    <property type="entry name" value="EFh"/>
    <property type="match status" value="4"/>
</dbReference>
<dbReference type="Pfam" id="PF12763">
    <property type="entry name" value="EH"/>
    <property type="match status" value="2"/>
</dbReference>
<keyword evidence="5" id="KW-1185">Reference proteome</keyword>
<name>A0A8B7D4D2_PHODC</name>
<feature type="domain" description="EF-hand" evidence="4">
    <location>
        <begin position="449"/>
        <end position="484"/>
    </location>
</feature>
<dbReference type="PANTHER" id="PTHR11216">
    <property type="entry name" value="EH DOMAIN"/>
    <property type="match status" value="1"/>
</dbReference>
<proteinExistence type="predicted"/>
<dbReference type="OrthoDB" id="524326at2759"/>
<dbReference type="KEGG" id="pda:103723600"/>
<dbReference type="Proteomes" id="UP000228380">
    <property type="component" value="Unplaced"/>
</dbReference>
<feature type="region of interest" description="Disordered" evidence="2">
    <location>
        <begin position="1024"/>
        <end position="1043"/>
    </location>
</feature>
<organism evidence="5 6">
    <name type="scientific">Phoenix dactylifera</name>
    <name type="common">Date palm</name>
    <dbReference type="NCBI Taxonomy" id="42345"/>
    <lineage>
        <taxon>Eukaryota</taxon>
        <taxon>Viridiplantae</taxon>
        <taxon>Streptophyta</taxon>
        <taxon>Embryophyta</taxon>
        <taxon>Tracheophyta</taxon>
        <taxon>Spermatophyta</taxon>
        <taxon>Magnoliopsida</taxon>
        <taxon>Liliopsida</taxon>
        <taxon>Arecaceae</taxon>
        <taxon>Coryphoideae</taxon>
        <taxon>Phoeniceae</taxon>
        <taxon>Phoenix</taxon>
    </lineage>
</organism>
<gene>
    <name evidence="6" type="primary">LOC103723600</name>
</gene>
<evidence type="ECO:0000256" key="2">
    <source>
        <dbReference type="SAM" id="MobiDB-lite"/>
    </source>
</evidence>
<feature type="compositionally biased region" description="Polar residues" evidence="2">
    <location>
        <begin position="259"/>
        <end position="269"/>
    </location>
</feature>
<dbReference type="InterPro" id="IPR011992">
    <property type="entry name" value="EF-hand-dom_pair"/>
</dbReference>
<feature type="region of interest" description="Disordered" evidence="2">
    <location>
        <begin position="247"/>
        <end position="292"/>
    </location>
</feature>
<dbReference type="InterPro" id="IPR000261">
    <property type="entry name" value="EH_dom"/>
</dbReference>
<dbReference type="PROSITE" id="PS00018">
    <property type="entry name" value="EF_HAND_1"/>
    <property type="match status" value="1"/>
</dbReference>
<dbReference type="PROSITE" id="PS50031">
    <property type="entry name" value="EH"/>
    <property type="match status" value="2"/>
</dbReference>
<feature type="domain" description="EH" evidence="3">
    <location>
        <begin position="416"/>
        <end position="498"/>
    </location>
</feature>
<dbReference type="SUPFAM" id="SSF47473">
    <property type="entry name" value="EF-hand"/>
    <property type="match status" value="2"/>
</dbReference>
<dbReference type="SMART" id="SM00027">
    <property type="entry name" value="EH"/>
    <property type="match status" value="2"/>
</dbReference>
<accession>A0A8B7D4D2</accession>
<dbReference type="Gene3D" id="1.10.238.10">
    <property type="entry name" value="EF-hand"/>
    <property type="match status" value="2"/>
</dbReference>
<feature type="compositionally biased region" description="Basic and acidic residues" evidence="2">
    <location>
        <begin position="862"/>
        <end position="879"/>
    </location>
</feature>
<dbReference type="GO" id="GO:0006897">
    <property type="term" value="P:endocytosis"/>
    <property type="evidence" value="ECO:0007669"/>
    <property type="project" value="TreeGrafter"/>
</dbReference>
<feature type="compositionally biased region" description="Low complexity" evidence="2">
    <location>
        <begin position="319"/>
        <end position="337"/>
    </location>
</feature>
<evidence type="ECO:0000313" key="5">
    <source>
        <dbReference type="Proteomes" id="UP000228380"/>
    </source>
</evidence>
<dbReference type="InterPro" id="IPR002048">
    <property type="entry name" value="EF_hand_dom"/>
</dbReference>
<evidence type="ECO:0000259" key="4">
    <source>
        <dbReference type="PROSITE" id="PS50222"/>
    </source>
</evidence>
<feature type="domain" description="EF-hand" evidence="4">
    <location>
        <begin position="7"/>
        <end position="42"/>
    </location>
</feature>
<protein>
    <submittedName>
        <fullName evidence="6">Epidermal growth factor receptor substrate 15-like isoform X1</fullName>
    </submittedName>
</protein>
<reference evidence="6" key="1">
    <citation type="submission" date="2025-08" db="UniProtKB">
        <authorList>
            <consortium name="RefSeq"/>
        </authorList>
    </citation>
    <scope>IDENTIFICATION</scope>
    <source>
        <tissue evidence="6">Young leaves</tissue>
    </source>
</reference>
<dbReference type="GO" id="GO:0005886">
    <property type="term" value="C:plasma membrane"/>
    <property type="evidence" value="ECO:0007669"/>
    <property type="project" value="TreeGrafter"/>
</dbReference>
<dbReference type="GeneID" id="103723600"/>
<sequence>MAAVRPSNLDTFDAYFGRADLDRDGRISGAEAVAFLQGSNLPKNILAQIWMHADQSRTGFLGRQEFYNALKLVTVAQSGRELTPDIVKSALYGPAAAKIPAPQINPVSIPSPQMNSVPTPMPQVNSMRPSSTQMGVVAPIAYQNLGFRGSQSTPNVGMNQQFSSNANFMRPPQATLAAPSLQMQGVNQVLSAGSNVTGPRMPSSSTPNLSTDWLGGRTGGTAVGGTSQASVRGIGTSQNPYGFGLAFSGMSPGLPPKPQTQSAPASSVQLKPLDPVVPSYRPAANNESNASVLSGNGFTSDSAFGGHAFSATSQARPDASAPTSSASSSANSSNIMSPAVRSQNLIRPGQPDPLQHTVALTSGSSQLQQTQSIVKHDQLDKMQKSAALAAVNVSAGSLSSDSNQSQLQWPRITQSDIQKYTAVFVEVDKDRDGKITGEQARNLFLSWRLPREVLKQVWDLSDQDNDSMLSLREFCVALYLMERYREGRPLPAVLPDTLRYDETLLRATSQPSSSYGGPAWQPNPGLPQQGILGSRSVMPATGMRPPMQTSVPLQPDGAVQSVQPKSRVPGLHNHLANQLSKDEQKKMNSSYREAIDADKKVQELDKQILDSKEKIEFYRTKMQDLVLYKSRCDNRLNEITERASAGRHEVESLAKKYEEKYKQVGELASKLAVEEATFRDIQERKLELYHALVKMEQGGSADGLLQVRADRIQSDLEKLEKALNERCKQHRLHVKPATSIELPLGWQPGTQEGAANWDEDWDKFEDEGFMVVKDLGVEVENLFSATNPKSPTVWSDKASTDEFSPVASSSNANSKNEKPFSTSEQITESGSAYDHSEEGSARSLGSPGRSTLESPFRSAQFDVHDISPRTKESYSDHGGAESSIFGGNFADESSWNFDDADSVSGSNAIHMKEAAHERTPENSFFGFEENFGLNPIKVGSPSAASVFGTEKKSIFFEDSVPNSPFFNSGSSLRFNEGREDDSFNHFNKFDSFKTHDSEFYPPSGSITKFDSISSSGGFGHSRKFESFDDAEDPFGSTGPFKSS</sequence>
<keyword evidence="1" id="KW-0106">Calcium</keyword>
<dbReference type="RefSeq" id="XP_008812778.2">
    <property type="nucleotide sequence ID" value="XM_008814556.4"/>
</dbReference>